<evidence type="ECO:0000313" key="2">
    <source>
        <dbReference type="EMBL" id="MFJ2680658.1"/>
    </source>
</evidence>
<reference evidence="2 3" key="1">
    <citation type="submission" date="2024-10" db="EMBL/GenBank/DDBJ databases">
        <title>The Natural Products Discovery Center: Release of the First 8490 Sequenced Strains for Exploring Actinobacteria Biosynthetic Diversity.</title>
        <authorList>
            <person name="Kalkreuter E."/>
            <person name="Kautsar S.A."/>
            <person name="Yang D."/>
            <person name="Bader C.D."/>
            <person name="Teijaro C.N."/>
            <person name="Fluegel L."/>
            <person name="Davis C.M."/>
            <person name="Simpson J.R."/>
            <person name="Lauterbach L."/>
            <person name="Steele A.D."/>
            <person name="Gui C."/>
            <person name="Meng S."/>
            <person name="Li G."/>
            <person name="Viehrig K."/>
            <person name="Ye F."/>
            <person name="Su P."/>
            <person name="Kiefer A.F."/>
            <person name="Nichols A."/>
            <person name="Cepeda A.J."/>
            <person name="Yan W."/>
            <person name="Fan B."/>
            <person name="Jiang Y."/>
            <person name="Adhikari A."/>
            <person name="Zheng C.-J."/>
            <person name="Schuster L."/>
            <person name="Cowan T.M."/>
            <person name="Smanski M.J."/>
            <person name="Chevrette M.G."/>
            <person name="De Carvalho L.P.S."/>
            <person name="Shen B."/>
        </authorList>
    </citation>
    <scope>NUCLEOTIDE SEQUENCE [LARGE SCALE GENOMIC DNA]</scope>
    <source>
        <strain evidence="2 3">NPDC087581</strain>
    </source>
</reference>
<comment type="caution">
    <text evidence="2">The sequence shown here is derived from an EMBL/GenBank/DDBJ whole genome shotgun (WGS) entry which is preliminary data.</text>
</comment>
<dbReference type="RefSeq" id="WP_401383134.1">
    <property type="nucleotide sequence ID" value="NZ_JBIUWZ010000037.1"/>
</dbReference>
<accession>A0ABW8E487</accession>
<dbReference type="Proteomes" id="UP001617213">
    <property type="component" value="Unassembled WGS sequence"/>
</dbReference>
<keyword evidence="3" id="KW-1185">Reference proteome</keyword>
<organism evidence="2 3">
    <name type="scientific">Pseudomonas sivasensis</name>
    <dbReference type="NCBI Taxonomy" id="1880678"/>
    <lineage>
        <taxon>Bacteria</taxon>
        <taxon>Pseudomonadati</taxon>
        <taxon>Pseudomonadota</taxon>
        <taxon>Gammaproteobacteria</taxon>
        <taxon>Pseudomonadales</taxon>
        <taxon>Pseudomonadaceae</taxon>
        <taxon>Pseudomonas</taxon>
    </lineage>
</organism>
<feature type="region of interest" description="Disordered" evidence="1">
    <location>
        <begin position="1"/>
        <end position="53"/>
    </location>
</feature>
<evidence type="ECO:0000256" key="1">
    <source>
        <dbReference type="SAM" id="MobiDB-lite"/>
    </source>
</evidence>
<proteinExistence type="predicted"/>
<name>A0ABW8E487_9PSED</name>
<dbReference type="CDD" id="cd20495">
    <property type="entry name" value="C58_PaToxP-like"/>
    <property type="match status" value="1"/>
</dbReference>
<protein>
    <submittedName>
        <fullName evidence="2">Uncharacterized protein</fullName>
    </submittedName>
</protein>
<feature type="compositionally biased region" description="Polar residues" evidence="1">
    <location>
        <begin position="22"/>
        <end position="41"/>
    </location>
</feature>
<dbReference type="EMBL" id="JBIUWZ010000037">
    <property type="protein sequence ID" value="MFJ2680658.1"/>
    <property type="molecule type" value="Genomic_DNA"/>
</dbReference>
<feature type="compositionally biased region" description="Basic and acidic residues" evidence="1">
    <location>
        <begin position="42"/>
        <end position="53"/>
    </location>
</feature>
<evidence type="ECO:0000313" key="3">
    <source>
        <dbReference type="Proteomes" id="UP001617213"/>
    </source>
</evidence>
<gene>
    <name evidence="2" type="ORF">ACIOWJ_21525</name>
</gene>
<sequence>MPSTSAVVDHTSRAQAPLLHSQAVQPIQRLQQARPENQSPLRQEKSEEHANLDDRKSLLDALGKTLNSASTDMPDLGLTRFAVSPDSSLGRELKLINPAHVSLNWFIKHQGWIAPTNKEALQNLYDAITYAPPPQPAHRDYWGMLSREVPLTLEQRQRINEIVEGWLDKTKGGLIENLVGLATTDAHTLDSLSKMTGVQTRIGSTTQTTKTFGPYTQTETCTESPLYAQTYPAWVMGTSRSCSKKITAEPRYALYRLLLEPKAIELGKKLEAELGVLPTVTSAAELVLSALVLSVMPQLPTTRNLIGNDFALDAPDHLRKSPEAIVEALDLYLLRTHQHLKADNVRTVSYLMLSRIAPQFLVKDLPDSLLYGTHQWATFSAAVSRIEHSAPGTSATMNYQQVMNYDATTPITEQDKAFATIALRDALVDWAITNGRLDKRADNNYSESEIQQAHQDFQHQPSSLVRAGQQLATPLPNREQIALDDLKRVFGNQIDFTRKVLQATPDNLESDKNHFYSLLDVHMSGKLQAGMWRSISSDFSMAPIEKELHRLHSIEWLFTQTFNNYYTDLLQGHTAVVRNLLSQLPEEHRSSLQWGEQKFYALRKAVTSHYAHLIPKAEKEASKGRQGFIIRSEHQSKVTYYEVFPQQGKIQIRTDLPAEWPEGINTRAVGNVENNIRQPFDWEAYNSGTPPRENEFSEVVIEHIPTPDKWQRGASDKTPDLSFLGGKSFDLARTAASKHLAYDEETLRQQASGESAVELTERYQKTGAAAVLSLVPFANTLKHAINGEIAEAFTGFIIDGVSTAIPVSQPLRAFAHSIKSSKTLFNMLRKASHSTDDLVGLLGSAGKTAKPFYSTIPSFGGLRPTSNGLVQSLGVSTAVRIGRAEGVDAAGGGARTLAKIIDEKWYPVDAASGKAYGTPIEGFAPEGGIGFFERPASPQRDPDALAQYEANVINAKYSEPTSFPEGFKHLSPDTVPGYKPSMGVQEIEDLVATSNFSTEQIGSLVRQRERLLLAHTQRSAQIFQREVTAAGGTTRGMPQTYYLSQTSPDIAGECAALSTAMGLALLEGNEDTLLDNLVFAMANPEAENSAKFIRNLSSLQSTVGNELGFHSSAVGNPISYKSIIKELSEATSSKTLMISSTNHGMLAGVKIDPTGITPKSWFFYDPNYGKAIFPTQESMAKGLEKTLSNGITGKNLDAFGTILTGKKYKVSAFDADVVASKFNIDRVRGLTQPI</sequence>